<evidence type="ECO:0000313" key="5">
    <source>
        <dbReference type="EMBL" id="MBW7459753.1"/>
    </source>
</evidence>
<accession>A0ABS7CFS3</accession>
<dbReference type="GO" id="GO:0016787">
    <property type="term" value="F:hydrolase activity"/>
    <property type="evidence" value="ECO:0007669"/>
    <property type="project" value="UniProtKB-KW"/>
</dbReference>
<keyword evidence="6" id="KW-1185">Reference proteome</keyword>
<dbReference type="EMBL" id="JAHZIK010001811">
    <property type="protein sequence ID" value="MBW7459753.1"/>
    <property type="molecule type" value="Genomic_DNA"/>
</dbReference>
<keyword evidence="5" id="KW-0378">Hydrolase</keyword>
<proteinExistence type="predicted"/>
<dbReference type="PANTHER" id="PTHR33307">
    <property type="entry name" value="ALPHA-RHAMNOSIDASE (EUROFUNG)"/>
    <property type="match status" value="1"/>
</dbReference>
<dbReference type="SUPFAM" id="SSF48208">
    <property type="entry name" value="Six-hairpin glycosidases"/>
    <property type="match status" value="1"/>
</dbReference>
<feature type="domain" description="Alpha-L-rhamnosidase six-hairpin glycosidase" evidence="4">
    <location>
        <begin position="138"/>
        <end position="419"/>
    </location>
</feature>
<dbReference type="InterPro" id="IPR008902">
    <property type="entry name" value="Rhamnosid_concanavalin"/>
</dbReference>
<dbReference type="InterPro" id="IPR035396">
    <property type="entry name" value="Bac_rhamnosid6H"/>
</dbReference>
<evidence type="ECO:0000256" key="1">
    <source>
        <dbReference type="ARBA" id="ARBA00001445"/>
    </source>
</evidence>
<dbReference type="Gene3D" id="1.50.10.10">
    <property type="match status" value="1"/>
</dbReference>
<dbReference type="InterPro" id="IPR016007">
    <property type="entry name" value="Alpha_rhamnosid"/>
</dbReference>
<dbReference type="Pfam" id="PF17389">
    <property type="entry name" value="Bac_rhamnosid6H"/>
    <property type="match status" value="1"/>
</dbReference>
<reference evidence="5 6" key="1">
    <citation type="submission" date="2021-07" db="EMBL/GenBank/DDBJ databases">
        <title>Paenibacillus radiodurans sp. nov., isolated from the southeastern edge of Tengger Desert.</title>
        <authorList>
            <person name="Zhang G."/>
        </authorList>
    </citation>
    <scope>NUCLEOTIDE SEQUENCE [LARGE SCALE GENOMIC DNA]</scope>
    <source>
        <strain evidence="5 6">CCM 7311</strain>
    </source>
</reference>
<dbReference type="InterPro" id="IPR012341">
    <property type="entry name" value="6hp_glycosidase-like_sf"/>
</dbReference>
<dbReference type="PANTHER" id="PTHR33307:SF6">
    <property type="entry name" value="ALPHA-RHAMNOSIDASE (EUROFUNG)-RELATED"/>
    <property type="match status" value="1"/>
</dbReference>
<name>A0ABS7CFS3_9BACL</name>
<dbReference type="Pfam" id="PF05592">
    <property type="entry name" value="Bac_rhamnosid"/>
    <property type="match status" value="1"/>
</dbReference>
<comment type="caution">
    <text evidence="5">The sequence shown here is derived from an EMBL/GenBank/DDBJ whole genome shotgun (WGS) entry which is preliminary data.</text>
</comment>
<feature type="domain" description="Alpha-L-rhamnosidase concanavalin-like" evidence="3">
    <location>
        <begin position="30"/>
        <end position="121"/>
    </location>
</feature>
<feature type="non-terminal residue" evidence="5">
    <location>
        <position position="420"/>
    </location>
</feature>
<sequence length="420" mass="48066">WVRQWQEIPEGAVEELLVPAIVRPSHIREQEKAQVFDVGRIISGWPLIRLRGIAGVTLRIRYSEDLDEQGYVKHNVSNEKSAYYYDQYTMRGDEEESWQPDFSYKAFRYLEVSGYPGEIAAGENLWAVSAHTDLQYEGSFDSSSSLLNDMYEACIRTQKNNVLGQVVDCPHREQAQYLADSDLQAEALLFNFDGRHILEKVAGDFADSQFADGTFPFVYPSNNGHPDFNLQIPEWDLHYNTLLWKIYFIYGDERVLAKYYGTAERMADYYLGILDRGLGLVPVDKGWHISDWPYPTVDHESEVLTVQNMKLYAALKVLADTARLIGREEDGIYYSGQAEQLKLNILEYLYDRGKRRFRDALGSQSTHQGVNGLGIYLELVPEEDKAALIEAIAAEKREFRTVLGLPLLRALFENGRQEAA</sequence>
<evidence type="ECO:0000259" key="4">
    <source>
        <dbReference type="Pfam" id="PF17389"/>
    </source>
</evidence>
<evidence type="ECO:0000259" key="3">
    <source>
        <dbReference type="Pfam" id="PF05592"/>
    </source>
</evidence>
<dbReference type="InterPro" id="IPR008928">
    <property type="entry name" value="6-hairpin_glycosidase_sf"/>
</dbReference>
<protein>
    <recommendedName>
        <fullName evidence="2">alpha-L-rhamnosidase</fullName>
        <ecNumber evidence="2">3.2.1.40</ecNumber>
    </recommendedName>
</protein>
<evidence type="ECO:0000313" key="6">
    <source>
        <dbReference type="Proteomes" id="UP001519887"/>
    </source>
</evidence>
<comment type="catalytic activity">
    <reaction evidence="1">
        <text>Hydrolysis of terminal non-reducing alpha-L-rhamnose residues in alpha-L-rhamnosides.</text>
        <dbReference type="EC" id="3.2.1.40"/>
    </reaction>
</comment>
<organism evidence="5 6">
    <name type="scientific">Paenibacillus sepulcri</name>
    <dbReference type="NCBI Taxonomy" id="359917"/>
    <lineage>
        <taxon>Bacteria</taxon>
        <taxon>Bacillati</taxon>
        <taxon>Bacillota</taxon>
        <taxon>Bacilli</taxon>
        <taxon>Bacillales</taxon>
        <taxon>Paenibacillaceae</taxon>
        <taxon>Paenibacillus</taxon>
    </lineage>
</organism>
<evidence type="ECO:0000256" key="2">
    <source>
        <dbReference type="ARBA" id="ARBA00012652"/>
    </source>
</evidence>
<dbReference type="EC" id="3.2.1.40" evidence="2"/>
<gene>
    <name evidence="5" type="ORF">K0U00_37405</name>
</gene>
<dbReference type="Gene3D" id="2.60.120.260">
    <property type="entry name" value="Galactose-binding domain-like"/>
    <property type="match status" value="1"/>
</dbReference>
<feature type="non-terminal residue" evidence="5">
    <location>
        <position position="1"/>
    </location>
</feature>
<dbReference type="Proteomes" id="UP001519887">
    <property type="component" value="Unassembled WGS sequence"/>
</dbReference>